<feature type="transmembrane region" description="Helical" evidence="1">
    <location>
        <begin position="374"/>
        <end position="401"/>
    </location>
</feature>
<keyword evidence="1" id="KW-0472">Membrane</keyword>
<feature type="transmembrane region" description="Helical" evidence="1">
    <location>
        <begin position="262"/>
        <end position="290"/>
    </location>
</feature>
<keyword evidence="3" id="KW-1185">Reference proteome</keyword>
<sequence length="693" mass="74188">MADTNTNELKIVFTIADLASGKIEEIINKWDKLKNVIAQDANHAAKLQVALDKAGSGNKMLKVGIDIAKIIKYLYDGRMESSKLENNFKTLGMTAQDVAAVSNTAFKLSDDTGIPVEKILSGAFKIKSSFKELNAENLNKLVNAVANGALATGGSFEDLTNRLIEAGISVKNFNGDINQLSFGNIKDSELALKALDNFPAQFKRASEAWKNFKIHLGKGIEGSGLIKFGILESVLTNVFKAIADGIEVVNVFLINNPKLLEFAATFVMLGAAVLSGAGTFSVLKGAFIFLKAAAVPFFTFLKAAIVGNPIGLIIVGVIAAVALIITYWDEIKAATMAAVNYILEKWNSFVDFLVSAWDTVKGAWMEMPDWAKGLVAVIAGIILVSIGPWLSLFAAIGLTIYNYWDDIVQLVDTIATEVSNLWNLLVVGITNFGNAVLSIWNIIWAPFAAVGSFVLQELVNIWNSISQFASSAGSNLIMTIGNAIINGLNFMFPGIKSVLDFIGSYLPGGSKQTQGPFAKILGLKPVPNPGQNQIPVPGTQQIRVPSGSIKAAPAPGIQIKVQATKTQGLSADKSGIKANGLATTLASKRNVASLGNSNMQGIRSDIPKGNPVLKRFNESVDSNSKKVVRRTSEVAEISEATSMRRQGGANVSIGSIIGQLVVGDRTTNKKKIGEIITDAIFQELDRFEEMELA</sequence>
<evidence type="ECO:0008006" key="4">
    <source>
        <dbReference type="Google" id="ProtNLM"/>
    </source>
</evidence>
<proteinExistence type="predicted"/>
<reference evidence="2" key="1">
    <citation type="submission" date="2013-03" db="EMBL/GenBank/DDBJ databases">
        <authorList>
            <person name="Harkins D.M."/>
            <person name="Durkin A.S."/>
            <person name="Brinkac L.M."/>
            <person name="Haft D.H."/>
            <person name="Selengut J.D."/>
            <person name="Sanka R."/>
            <person name="DePew J."/>
            <person name="Purushe J."/>
            <person name="Hartskeerl R.A."/>
            <person name="Ahmed A."/>
            <person name="van der Linden H."/>
            <person name="Goris M.G.A."/>
            <person name="Vinetz J.M."/>
            <person name="Sutton G.G."/>
            <person name="Nierman W.C."/>
            <person name="Fouts D.E."/>
        </authorList>
    </citation>
    <scope>NUCLEOTIDE SEQUENCE [LARGE SCALE GENOMIC DNA]</scope>
    <source>
        <strain evidence="2">ICFT</strain>
    </source>
</reference>
<evidence type="ECO:0000313" key="3">
    <source>
        <dbReference type="Proteomes" id="UP000012313"/>
    </source>
</evidence>
<organism evidence="2 3">
    <name type="scientific">Leptospira weilii serovar Ranarum str. ICFT</name>
    <dbReference type="NCBI Taxonomy" id="1218598"/>
    <lineage>
        <taxon>Bacteria</taxon>
        <taxon>Pseudomonadati</taxon>
        <taxon>Spirochaetota</taxon>
        <taxon>Spirochaetia</taxon>
        <taxon>Leptospirales</taxon>
        <taxon>Leptospiraceae</taxon>
        <taxon>Leptospira</taxon>
    </lineage>
</organism>
<dbReference type="Proteomes" id="UP000012313">
    <property type="component" value="Unassembled WGS sequence"/>
</dbReference>
<evidence type="ECO:0000256" key="1">
    <source>
        <dbReference type="SAM" id="Phobius"/>
    </source>
</evidence>
<feature type="transmembrane region" description="Helical" evidence="1">
    <location>
        <begin position="421"/>
        <end position="443"/>
    </location>
</feature>
<gene>
    <name evidence="2" type="ORF">LEP1GSC060_2770</name>
</gene>
<dbReference type="RefSeq" id="WP_002999681.1">
    <property type="nucleotide sequence ID" value="NZ_AOHC02000022.1"/>
</dbReference>
<dbReference type="EMBL" id="AOHC02000022">
    <property type="protein sequence ID" value="EMY78420.1"/>
    <property type="molecule type" value="Genomic_DNA"/>
</dbReference>
<dbReference type="AlphaFoldDB" id="N1WHL2"/>
<evidence type="ECO:0000313" key="2">
    <source>
        <dbReference type="EMBL" id="EMY78420.1"/>
    </source>
</evidence>
<comment type="caution">
    <text evidence="2">The sequence shown here is derived from an EMBL/GenBank/DDBJ whole genome shotgun (WGS) entry which is preliminary data.</text>
</comment>
<feature type="transmembrane region" description="Helical" evidence="1">
    <location>
        <begin position="310"/>
        <end position="328"/>
    </location>
</feature>
<keyword evidence="1" id="KW-1133">Transmembrane helix</keyword>
<protein>
    <recommendedName>
        <fullName evidence="4">Tail tape measure protein, TIGR01760 family</fullName>
    </recommendedName>
</protein>
<dbReference type="OrthoDB" id="9780715at2"/>
<dbReference type="STRING" id="1218598.LEP1GSC060_2770"/>
<name>N1WHL2_9LEPT</name>
<keyword evidence="1" id="KW-0812">Transmembrane</keyword>
<accession>N1WHL2</accession>